<dbReference type="EMBL" id="FMIA01000002">
    <property type="protein sequence ID" value="SCL49838.1"/>
    <property type="molecule type" value="Genomic_DNA"/>
</dbReference>
<name>A0A1C6U7C5_9ACTN</name>
<sequence>MTDFCAFCGSTGPLTREHVFGQWVSKIGLDLSPVRHMAGPLNGLPRDMGEQPPYRQTVKDFCSSCNNGWMSRLEDTARRVLSPIILGKPGAISTQDQPAIAVWAQKTALTAMLLSSKEQRSRGYGLSQSVYTTFYECQSRMEPLGASRFWVGQYEGTVGFSAVHVTPLAVRIPGIAEPDRPQCYAMTIVLGKLALHGLVFTTPALEIDVTMVLGIPQIWPPQGSVGWPTGQPCTEETFRRFANGQMLRSAVESVELRPWTPATELPQSVIVDGKVHVPALCGKHSYRYPAVLLAEAFRGRFHAFATGCACPQAYLIQTESDGAHCKAVGAAEGISDMYEDLPGTEVVIHDEAGVFFCKRLPAADMATVTNQQPIRPE</sequence>
<evidence type="ECO:0000313" key="2">
    <source>
        <dbReference type="Proteomes" id="UP000198937"/>
    </source>
</evidence>
<accession>A0A1C6U7C5</accession>
<dbReference type="OrthoDB" id="3356344at2"/>
<gene>
    <name evidence="1" type="ORF">GA0070617_1302</name>
</gene>
<dbReference type="Proteomes" id="UP000198937">
    <property type="component" value="Unassembled WGS sequence"/>
</dbReference>
<proteinExistence type="predicted"/>
<keyword evidence="2" id="KW-1185">Reference proteome</keyword>
<organism evidence="1 2">
    <name type="scientific">Micromonospora yangpuensis</name>
    <dbReference type="NCBI Taxonomy" id="683228"/>
    <lineage>
        <taxon>Bacteria</taxon>
        <taxon>Bacillati</taxon>
        <taxon>Actinomycetota</taxon>
        <taxon>Actinomycetes</taxon>
        <taxon>Micromonosporales</taxon>
        <taxon>Micromonosporaceae</taxon>
        <taxon>Micromonospora</taxon>
    </lineage>
</organism>
<dbReference type="AlphaFoldDB" id="A0A1C6U7C5"/>
<reference evidence="1 2" key="1">
    <citation type="submission" date="2016-06" db="EMBL/GenBank/DDBJ databases">
        <authorList>
            <person name="Kjaerup R.B."/>
            <person name="Dalgaard T.S."/>
            <person name="Juul-Madsen H.R."/>
        </authorList>
    </citation>
    <scope>NUCLEOTIDE SEQUENCE [LARGE SCALE GENOMIC DNA]</scope>
    <source>
        <strain evidence="1 2">DSM 45577</strain>
    </source>
</reference>
<evidence type="ECO:0000313" key="1">
    <source>
        <dbReference type="EMBL" id="SCL49838.1"/>
    </source>
</evidence>
<protein>
    <submittedName>
        <fullName evidence="1">Uncharacterized protein</fullName>
    </submittedName>
</protein>
<dbReference type="STRING" id="683228.GA0070617_1302"/>
<dbReference type="RefSeq" id="WP_091445985.1">
    <property type="nucleotide sequence ID" value="NZ_BMMJ01000001.1"/>
</dbReference>